<evidence type="ECO:0000256" key="6">
    <source>
        <dbReference type="ARBA" id="ARBA00034777"/>
    </source>
</evidence>
<dbReference type="AlphaFoldDB" id="A0A9W7GP78"/>
<feature type="region of interest" description="Disordered" evidence="7">
    <location>
        <begin position="105"/>
        <end position="132"/>
    </location>
</feature>
<comment type="subcellular location">
    <subcellularLocation>
        <location evidence="1">Cell projection</location>
        <location evidence="1">Cilium</location>
    </subcellularLocation>
    <subcellularLocation>
        <location evidence="2">Cytoplasm</location>
        <location evidence="2">Cytoskeleton</location>
    </subcellularLocation>
</comment>
<protein>
    <submittedName>
        <fullName evidence="8">Uncharacterized protein</fullName>
    </submittedName>
</protein>
<evidence type="ECO:0000256" key="2">
    <source>
        <dbReference type="ARBA" id="ARBA00004245"/>
    </source>
</evidence>
<feature type="region of interest" description="Disordered" evidence="7">
    <location>
        <begin position="44"/>
        <end position="65"/>
    </location>
</feature>
<sequence>MPRYEATLSEVAKNKIHAATVEKERAFLSPPIHFQQSMNSITSEVTPKVTSVDPRDIRNPTAGLSDTHKARYIKIREDLERSHQSFPAQKYRLAVTSSHEIGFDVNKRTKQQIKSSKKHSKPRLSSNITKFADQYCRIQGHSPYSKGRK</sequence>
<keyword evidence="9" id="KW-1185">Reference proteome</keyword>
<dbReference type="PANTHER" id="PTHR33865">
    <property type="entry name" value="PROTEIN FAM183B"/>
    <property type="match status" value="1"/>
</dbReference>
<dbReference type="GO" id="GO:0097546">
    <property type="term" value="C:ciliary base"/>
    <property type="evidence" value="ECO:0007669"/>
    <property type="project" value="TreeGrafter"/>
</dbReference>
<evidence type="ECO:0000313" key="8">
    <source>
        <dbReference type="EMBL" id="GMI48529.1"/>
    </source>
</evidence>
<dbReference type="GO" id="GO:0005856">
    <property type="term" value="C:cytoskeleton"/>
    <property type="evidence" value="ECO:0007669"/>
    <property type="project" value="UniProtKB-SubCell"/>
</dbReference>
<evidence type="ECO:0000313" key="9">
    <source>
        <dbReference type="Proteomes" id="UP001165065"/>
    </source>
</evidence>
<evidence type="ECO:0000256" key="5">
    <source>
        <dbReference type="ARBA" id="ARBA00023273"/>
    </source>
</evidence>
<dbReference type="InterPro" id="IPR029214">
    <property type="entry name" value="CFAP144"/>
</dbReference>
<dbReference type="OrthoDB" id="192389at2759"/>
<dbReference type="PANTHER" id="PTHR33865:SF3">
    <property type="entry name" value="PROTEIN FAM183B"/>
    <property type="match status" value="1"/>
</dbReference>
<keyword evidence="3" id="KW-0963">Cytoplasm</keyword>
<evidence type="ECO:0000256" key="3">
    <source>
        <dbReference type="ARBA" id="ARBA00022490"/>
    </source>
</evidence>
<keyword evidence="5" id="KW-0966">Cell projection</keyword>
<organism evidence="8 9">
    <name type="scientific">Triparma columacea</name>
    <dbReference type="NCBI Taxonomy" id="722753"/>
    <lineage>
        <taxon>Eukaryota</taxon>
        <taxon>Sar</taxon>
        <taxon>Stramenopiles</taxon>
        <taxon>Ochrophyta</taxon>
        <taxon>Bolidophyceae</taxon>
        <taxon>Parmales</taxon>
        <taxon>Triparmaceae</taxon>
        <taxon>Triparma</taxon>
    </lineage>
</organism>
<evidence type="ECO:0000256" key="7">
    <source>
        <dbReference type="SAM" id="MobiDB-lite"/>
    </source>
</evidence>
<evidence type="ECO:0000256" key="4">
    <source>
        <dbReference type="ARBA" id="ARBA00023212"/>
    </source>
</evidence>
<feature type="compositionally biased region" description="Basic residues" evidence="7">
    <location>
        <begin position="108"/>
        <end position="122"/>
    </location>
</feature>
<proteinExistence type="inferred from homology"/>
<keyword evidence="4" id="KW-0206">Cytoskeleton</keyword>
<comment type="caution">
    <text evidence="8">The sequence shown here is derived from an EMBL/GenBank/DDBJ whole genome shotgun (WGS) entry which is preliminary data.</text>
</comment>
<name>A0A9W7GP78_9STRA</name>
<comment type="similarity">
    <text evidence="6">Belongs to the CFAP144 family.</text>
</comment>
<accession>A0A9W7GP78</accession>
<evidence type="ECO:0000256" key="1">
    <source>
        <dbReference type="ARBA" id="ARBA00004138"/>
    </source>
</evidence>
<reference evidence="9" key="1">
    <citation type="journal article" date="2023" name="Commun. Biol.">
        <title>Genome analysis of Parmales, the sister group of diatoms, reveals the evolutionary specialization of diatoms from phago-mixotrophs to photoautotrophs.</title>
        <authorList>
            <person name="Ban H."/>
            <person name="Sato S."/>
            <person name="Yoshikawa S."/>
            <person name="Yamada K."/>
            <person name="Nakamura Y."/>
            <person name="Ichinomiya M."/>
            <person name="Sato N."/>
            <person name="Blanc-Mathieu R."/>
            <person name="Endo H."/>
            <person name="Kuwata A."/>
            <person name="Ogata H."/>
        </authorList>
    </citation>
    <scope>NUCLEOTIDE SEQUENCE [LARGE SCALE GENOMIC DNA]</scope>
</reference>
<dbReference type="EMBL" id="BRYA01000405">
    <property type="protein sequence ID" value="GMI48529.1"/>
    <property type="molecule type" value="Genomic_DNA"/>
</dbReference>
<dbReference type="Proteomes" id="UP001165065">
    <property type="component" value="Unassembled WGS sequence"/>
</dbReference>
<gene>
    <name evidence="8" type="ORF">TrCOL_g5181</name>
</gene>